<evidence type="ECO:0000313" key="2">
    <source>
        <dbReference type="EMBL" id="KAK3794931.1"/>
    </source>
</evidence>
<name>A0AAE1AX25_9GAST</name>
<dbReference type="AlphaFoldDB" id="A0AAE1AX25"/>
<keyword evidence="3" id="KW-1185">Reference proteome</keyword>
<protein>
    <submittedName>
        <fullName evidence="2">Uncharacterized protein</fullName>
    </submittedName>
</protein>
<evidence type="ECO:0000256" key="1">
    <source>
        <dbReference type="SAM" id="MobiDB-lite"/>
    </source>
</evidence>
<organism evidence="2 3">
    <name type="scientific">Elysia crispata</name>
    <name type="common">lettuce slug</name>
    <dbReference type="NCBI Taxonomy" id="231223"/>
    <lineage>
        <taxon>Eukaryota</taxon>
        <taxon>Metazoa</taxon>
        <taxon>Spiralia</taxon>
        <taxon>Lophotrochozoa</taxon>
        <taxon>Mollusca</taxon>
        <taxon>Gastropoda</taxon>
        <taxon>Heterobranchia</taxon>
        <taxon>Euthyneura</taxon>
        <taxon>Panpulmonata</taxon>
        <taxon>Sacoglossa</taxon>
        <taxon>Placobranchoidea</taxon>
        <taxon>Plakobranchidae</taxon>
        <taxon>Elysia</taxon>
    </lineage>
</organism>
<accession>A0AAE1AX25</accession>
<feature type="compositionally biased region" description="Low complexity" evidence="1">
    <location>
        <begin position="1"/>
        <end position="13"/>
    </location>
</feature>
<feature type="compositionally biased region" description="Polar residues" evidence="1">
    <location>
        <begin position="34"/>
        <end position="43"/>
    </location>
</feature>
<evidence type="ECO:0000313" key="3">
    <source>
        <dbReference type="Proteomes" id="UP001283361"/>
    </source>
</evidence>
<gene>
    <name evidence="2" type="ORF">RRG08_001078</name>
</gene>
<dbReference type="Proteomes" id="UP001283361">
    <property type="component" value="Unassembled WGS sequence"/>
</dbReference>
<sequence length="111" mass="11890">MLAPKPQAQALPPVQGVGDRRQDRQVLKAGPGQFTGSQKSGNPTRYHRNLNPALWNSRVSGLGKTNASLSARVISGSQHQGTGDELLAPVVIVVKEMSVIRGEKRTGVRLL</sequence>
<reference evidence="2" key="1">
    <citation type="journal article" date="2023" name="G3 (Bethesda)">
        <title>A reference genome for the long-term kleptoplast-retaining sea slug Elysia crispata morphotype clarki.</title>
        <authorList>
            <person name="Eastman K.E."/>
            <person name="Pendleton A.L."/>
            <person name="Shaikh M.A."/>
            <person name="Suttiyut T."/>
            <person name="Ogas R."/>
            <person name="Tomko P."/>
            <person name="Gavelis G."/>
            <person name="Widhalm J.R."/>
            <person name="Wisecaver J.H."/>
        </authorList>
    </citation>
    <scope>NUCLEOTIDE SEQUENCE</scope>
    <source>
        <strain evidence="2">ECLA1</strain>
    </source>
</reference>
<comment type="caution">
    <text evidence="2">The sequence shown here is derived from an EMBL/GenBank/DDBJ whole genome shotgun (WGS) entry which is preliminary data.</text>
</comment>
<feature type="region of interest" description="Disordered" evidence="1">
    <location>
        <begin position="1"/>
        <end position="48"/>
    </location>
</feature>
<dbReference type="EMBL" id="JAWDGP010001087">
    <property type="protein sequence ID" value="KAK3794931.1"/>
    <property type="molecule type" value="Genomic_DNA"/>
</dbReference>
<proteinExistence type="predicted"/>